<dbReference type="HAMAP" id="MF_00816">
    <property type="entry name" value="UPF0352"/>
    <property type="match status" value="1"/>
</dbReference>
<dbReference type="NCBIfam" id="NF010242">
    <property type="entry name" value="PRK13689.1"/>
    <property type="match status" value="1"/>
</dbReference>
<dbReference type="Pfam" id="PF07208">
    <property type="entry name" value="DUF1414"/>
    <property type="match status" value="1"/>
</dbReference>
<dbReference type="InterPro" id="IPR023202">
    <property type="entry name" value="YejL_sf"/>
</dbReference>
<evidence type="ECO:0000256" key="1">
    <source>
        <dbReference type="HAMAP-Rule" id="MF_00816"/>
    </source>
</evidence>
<protein>
    <recommendedName>
        <fullName evidence="1">UPF0352 protein DBZ36_03535</fullName>
    </recommendedName>
</protein>
<accession>A0A420EIE9</accession>
<evidence type="ECO:0000313" key="3">
    <source>
        <dbReference type="Proteomes" id="UP000286482"/>
    </source>
</evidence>
<dbReference type="EMBL" id="RAQO01000004">
    <property type="protein sequence ID" value="RKF20448.1"/>
    <property type="molecule type" value="Genomic_DNA"/>
</dbReference>
<reference evidence="2 3" key="1">
    <citation type="submission" date="2018-09" db="EMBL/GenBank/DDBJ databases">
        <authorList>
            <person name="Wang Z."/>
        </authorList>
    </citation>
    <scope>NUCLEOTIDE SEQUENCE [LARGE SCALE GENOMIC DNA]</scope>
    <source>
        <strain evidence="2 3">ALS 81</strain>
    </source>
</reference>
<name>A0A420EIE9_9ALTE</name>
<dbReference type="OrthoDB" id="5771474at2"/>
<dbReference type="RefSeq" id="WP_120354453.1">
    <property type="nucleotide sequence ID" value="NZ_RAQO01000004.1"/>
</dbReference>
<gene>
    <name evidence="2" type="ORF">DBZ36_03535</name>
</gene>
<dbReference type="PIRSF" id="PIRSF006188">
    <property type="entry name" value="UCP006188"/>
    <property type="match status" value="1"/>
</dbReference>
<dbReference type="Proteomes" id="UP000286482">
    <property type="component" value="Unassembled WGS sequence"/>
</dbReference>
<organism evidence="2 3">
    <name type="scientific">Alginatibacterium sediminis</name>
    <dbReference type="NCBI Taxonomy" id="2164068"/>
    <lineage>
        <taxon>Bacteria</taxon>
        <taxon>Pseudomonadati</taxon>
        <taxon>Pseudomonadota</taxon>
        <taxon>Gammaproteobacteria</taxon>
        <taxon>Alteromonadales</taxon>
        <taxon>Alteromonadaceae</taxon>
        <taxon>Alginatibacterium</taxon>
    </lineage>
</organism>
<comment type="caution">
    <text evidence="2">The sequence shown here is derived from an EMBL/GenBank/DDBJ whole genome shotgun (WGS) entry which is preliminary data.</text>
</comment>
<dbReference type="SUPFAM" id="SSF158651">
    <property type="entry name" value="YejL-like"/>
    <property type="match status" value="1"/>
</dbReference>
<dbReference type="InterPro" id="IPR009857">
    <property type="entry name" value="UPF0352"/>
</dbReference>
<evidence type="ECO:0000313" key="2">
    <source>
        <dbReference type="EMBL" id="RKF20448.1"/>
    </source>
</evidence>
<comment type="similarity">
    <text evidence="1">Belongs to the UPF0352 family.</text>
</comment>
<proteinExistence type="inferred from homology"/>
<dbReference type="AlphaFoldDB" id="A0A420EIE9"/>
<keyword evidence="3" id="KW-1185">Reference proteome</keyword>
<dbReference type="Gene3D" id="1.10.3390.10">
    <property type="entry name" value="YejL-like"/>
    <property type="match status" value="1"/>
</dbReference>
<sequence length="74" mass="8111">MAIVSKYSNQDVETLLAEILQVFENNQTPTDLRLMVLGNACTHLLNTKVSPAQRTSIATGFAKALHASIDTEEH</sequence>